<gene>
    <name evidence="8" type="ORF">O181_020647</name>
</gene>
<dbReference type="OrthoDB" id="775571at2759"/>
<keyword evidence="4" id="KW-0493">Microtubule</keyword>
<dbReference type="GO" id="GO:0000922">
    <property type="term" value="C:spindle pole"/>
    <property type="evidence" value="ECO:0007669"/>
    <property type="project" value="InterPro"/>
</dbReference>
<evidence type="ECO:0000313" key="8">
    <source>
        <dbReference type="EMBL" id="MBW0480932.1"/>
    </source>
</evidence>
<protein>
    <recommendedName>
        <fullName evidence="10">Spindle pole body component</fullName>
    </recommendedName>
</protein>
<evidence type="ECO:0000256" key="4">
    <source>
        <dbReference type="ARBA" id="ARBA00022701"/>
    </source>
</evidence>
<dbReference type="Gene3D" id="1.20.120.1900">
    <property type="entry name" value="Gamma-tubulin complex, C-terminal domain"/>
    <property type="match status" value="1"/>
</dbReference>
<comment type="similarity">
    <text evidence="2">Belongs to the TUBGCP family.</text>
</comment>
<dbReference type="Proteomes" id="UP000765509">
    <property type="component" value="Unassembled WGS sequence"/>
</dbReference>
<feature type="domain" description="Gamma tubulin complex component C-terminal" evidence="6">
    <location>
        <begin position="555"/>
        <end position="935"/>
    </location>
</feature>
<feature type="domain" description="Gamma tubulin complex component protein N-terminal" evidence="7">
    <location>
        <begin position="166"/>
        <end position="444"/>
    </location>
</feature>
<evidence type="ECO:0000313" key="9">
    <source>
        <dbReference type="Proteomes" id="UP000765509"/>
    </source>
</evidence>
<dbReference type="GO" id="GO:0031122">
    <property type="term" value="P:cytoplasmic microtubule organization"/>
    <property type="evidence" value="ECO:0007669"/>
    <property type="project" value="TreeGrafter"/>
</dbReference>
<name>A0A9Q3CDW7_9BASI</name>
<organism evidence="8 9">
    <name type="scientific">Austropuccinia psidii MF-1</name>
    <dbReference type="NCBI Taxonomy" id="1389203"/>
    <lineage>
        <taxon>Eukaryota</taxon>
        <taxon>Fungi</taxon>
        <taxon>Dikarya</taxon>
        <taxon>Basidiomycota</taxon>
        <taxon>Pucciniomycotina</taxon>
        <taxon>Pucciniomycetes</taxon>
        <taxon>Pucciniales</taxon>
        <taxon>Sphaerophragmiaceae</taxon>
        <taxon>Austropuccinia</taxon>
    </lineage>
</organism>
<dbReference type="Pfam" id="PF17681">
    <property type="entry name" value="GCP_N_terminal"/>
    <property type="match status" value="1"/>
</dbReference>
<sequence length="938" mass="107266">MNRPLTNSSISTFKELNSIYHSSSPSENLKVDFDHDFLSSKSILPALKPIPSLFLDTSQQKQHQVDRVWFDLANQLDCSNESLDDQVAQSIQKSDILGWDTFDRPICSRPFNPRLIYQTPYPIEESLPVWEAILHSLKLSSSQTIDRSSFTSDFFHQSIGIRSFQLFKDKISDSNQLYPRILGQTDKSTRSILDLSSQALSNFSKIESFIKLYQSRYHCLCSGLIVLIHWLRVQIVDCFENQTLLKYGLVSTSLVLSPIFDLLSALSDLVNTCQQKQEMRQEDVVYQHLHQHIYNQSASLIQVVLSWLLDRVSVRFLLAWQTWLGLDFDSHPKVWSRERDELYEKLWKHCGIKQVVLSNHQDSHQLSTGQLDWLKSTSLSYYFVPEHLPNFFPTYLAKSLFEAGLSLRILRRSHRLHPICLSFPVQKHGQSRWVWSIKELEMIPQALNSQAQEMKLQTAAWRHGIKLQDAMGLFTKTSTSLSQSLISSQVAQTNELSALLDTITNGLCLSDQPASSNYPSRCYGQLIDVLEERLKFCSIENPGLLKGLKIPSLDLIQHLDVLYRFMFCGDVNFNQRLSSALFDQIDPSFQSFRPVGVSTKLMSRGTWPPGGFDLSVALRTVILDSVAAIQSSVASIELEDRLSFLVISSVEEEAGEIYQAESIDGFDFLLIDFKPPAGLGSLLDSRLLPQYQSINKYLMKLLRLQSIMRSTWRAIRPCRPGKPGNVVVDNKVRYYRLLDSLASNSQQILNGLVSFTWEVAIGCNWRAFIGEISRLKKGILQRERWSSTEMDSETEQLVTHSTSSSIDELVHLHRLTLSEIMTCLFLRERQQSFSTLVNQAIFQTIFDLAIHVATPIQDDLSIEVYEQRTREIELISERQTAGVRKLVKSLHLLSKRAADLQRLQRDSIIGGLNRTTSEAGFLRELVLRLDFNSFYVEH</sequence>
<evidence type="ECO:0000259" key="7">
    <source>
        <dbReference type="Pfam" id="PF17681"/>
    </source>
</evidence>
<dbReference type="EMBL" id="AVOT02006173">
    <property type="protein sequence ID" value="MBW0480932.1"/>
    <property type="molecule type" value="Genomic_DNA"/>
</dbReference>
<dbReference type="AlphaFoldDB" id="A0A9Q3CDW7"/>
<dbReference type="GO" id="GO:0044732">
    <property type="term" value="C:mitotic spindle pole body"/>
    <property type="evidence" value="ECO:0007669"/>
    <property type="project" value="TreeGrafter"/>
</dbReference>
<keyword evidence="5" id="KW-0206">Cytoskeleton</keyword>
<evidence type="ECO:0000256" key="3">
    <source>
        <dbReference type="ARBA" id="ARBA00022490"/>
    </source>
</evidence>
<comment type="subcellular location">
    <subcellularLocation>
        <location evidence="1">Cytoplasm</location>
        <location evidence="1">Cytoskeleton</location>
    </subcellularLocation>
</comment>
<dbReference type="InterPro" id="IPR042241">
    <property type="entry name" value="GCP_C_sf"/>
</dbReference>
<dbReference type="PANTHER" id="PTHR19302:SF14">
    <property type="entry name" value="GAMMA-TUBULIN COMPLEX COMPONENT 3"/>
    <property type="match status" value="1"/>
</dbReference>
<dbReference type="GO" id="GO:0005874">
    <property type="term" value="C:microtubule"/>
    <property type="evidence" value="ECO:0007669"/>
    <property type="project" value="UniProtKB-KW"/>
</dbReference>
<dbReference type="GO" id="GO:0051321">
    <property type="term" value="P:meiotic cell cycle"/>
    <property type="evidence" value="ECO:0007669"/>
    <property type="project" value="TreeGrafter"/>
</dbReference>
<dbReference type="GO" id="GO:0000930">
    <property type="term" value="C:gamma-tubulin complex"/>
    <property type="evidence" value="ECO:0007669"/>
    <property type="project" value="TreeGrafter"/>
</dbReference>
<dbReference type="GO" id="GO:0043015">
    <property type="term" value="F:gamma-tubulin binding"/>
    <property type="evidence" value="ECO:0007669"/>
    <property type="project" value="InterPro"/>
</dbReference>
<dbReference type="InterPro" id="IPR041470">
    <property type="entry name" value="GCP_N"/>
</dbReference>
<proteinExistence type="inferred from homology"/>
<keyword evidence="9" id="KW-1185">Reference proteome</keyword>
<dbReference type="GO" id="GO:0007020">
    <property type="term" value="P:microtubule nucleation"/>
    <property type="evidence" value="ECO:0007669"/>
    <property type="project" value="InterPro"/>
</dbReference>
<dbReference type="GO" id="GO:0000278">
    <property type="term" value="P:mitotic cell cycle"/>
    <property type="evidence" value="ECO:0007669"/>
    <property type="project" value="TreeGrafter"/>
</dbReference>
<comment type="caution">
    <text evidence="8">The sequence shown here is derived from an EMBL/GenBank/DDBJ whole genome shotgun (WGS) entry which is preliminary data.</text>
</comment>
<evidence type="ECO:0000256" key="5">
    <source>
        <dbReference type="ARBA" id="ARBA00023212"/>
    </source>
</evidence>
<dbReference type="InterPro" id="IPR007259">
    <property type="entry name" value="GCP"/>
</dbReference>
<evidence type="ECO:0000259" key="6">
    <source>
        <dbReference type="Pfam" id="PF04130"/>
    </source>
</evidence>
<keyword evidence="3" id="KW-0963">Cytoplasm</keyword>
<evidence type="ECO:0008006" key="10">
    <source>
        <dbReference type="Google" id="ProtNLM"/>
    </source>
</evidence>
<reference evidence="8" key="1">
    <citation type="submission" date="2021-03" db="EMBL/GenBank/DDBJ databases">
        <title>Draft genome sequence of rust myrtle Austropuccinia psidii MF-1, a brazilian biotype.</title>
        <authorList>
            <person name="Quecine M.C."/>
            <person name="Pachon D.M.R."/>
            <person name="Bonatelli M.L."/>
            <person name="Correr F.H."/>
            <person name="Franceschini L.M."/>
            <person name="Leite T.F."/>
            <person name="Margarido G.R.A."/>
            <person name="Almeida C.A."/>
            <person name="Ferrarezi J.A."/>
            <person name="Labate C.A."/>
        </authorList>
    </citation>
    <scope>NUCLEOTIDE SEQUENCE</scope>
    <source>
        <strain evidence="8">MF-1</strain>
    </source>
</reference>
<evidence type="ECO:0000256" key="1">
    <source>
        <dbReference type="ARBA" id="ARBA00004245"/>
    </source>
</evidence>
<dbReference type="PANTHER" id="PTHR19302">
    <property type="entry name" value="GAMMA TUBULIN COMPLEX PROTEIN"/>
    <property type="match status" value="1"/>
</dbReference>
<dbReference type="Pfam" id="PF04130">
    <property type="entry name" value="GCP_C_terminal"/>
    <property type="match status" value="1"/>
</dbReference>
<dbReference type="GO" id="GO:0051011">
    <property type="term" value="F:microtubule minus-end binding"/>
    <property type="evidence" value="ECO:0007669"/>
    <property type="project" value="TreeGrafter"/>
</dbReference>
<dbReference type="GO" id="GO:0051225">
    <property type="term" value="P:spindle assembly"/>
    <property type="evidence" value="ECO:0007669"/>
    <property type="project" value="TreeGrafter"/>
</dbReference>
<accession>A0A9Q3CDW7</accession>
<evidence type="ECO:0000256" key="2">
    <source>
        <dbReference type="ARBA" id="ARBA00010337"/>
    </source>
</evidence>
<dbReference type="InterPro" id="IPR040457">
    <property type="entry name" value="GCP_C"/>
</dbReference>